<feature type="site" description="Interaction with holin" evidence="1">
    <location>
        <position position="42"/>
    </location>
</feature>
<evidence type="ECO:0000256" key="1">
    <source>
        <dbReference type="HAMAP-Rule" id="MF_04112"/>
    </source>
</evidence>
<evidence type="ECO:0000313" key="2">
    <source>
        <dbReference type="EMBL" id="ANH50342.1"/>
    </source>
</evidence>
<name>A0A173GAL4_9CAUD</name>
<dbReference type="GO" id="GO:0140678">
    <property type="term" value="F:molecular function inhibitor activity"/>
    <property type="evidence" value="ECO:0007669"/>
    <property type="project" value="UniProtKB-UniRule"/>
</dbReference>
<comment type="similarity">
    <text evidence="1">Belongs to the T4likevirus lysis inhibition accessory protein rIII family.</text>
</comment>
<proteinExistence type="inferred from homology"/>
<protein>
    <recommendedName>
        <fullName evidence="1">Lysis inhibition accessory protein</fullName>
    </recommendedName>
</protein>
<organism evidence="2">
    <name type="scientific">Escherichia phage UFV-AREG1</name>
    <dbReference type="NCBI Taxonomy" id="1837867"/>
    <lineage>
        <taxon>Viruses</taxon>
        <taxon>Duplodnaviria</taxon>
        <taxon>Heunggongvirae</taxon>
        <taxon>Uroviricota</taxon>
        <taxon>Caudoviricetes</taxon>
        <taxon>Pantevenvirales</taxon>
        <taxon>Straboviridae</taxon>
        <taxon>Tevenvirinae</taxon>
        <taxon>Tequatrovirus</taxon>
        <taxon>Tequatrovirus ufvareg1</taxon>
    </lineage>
</organism>
<comment type="function">
    <text evidence="1">Probably binds to the cytoplasmic part of the holin during lysis inhibition and stabilizes the holin-antiholin complex thereby resulting in a robust block of the hole formation.</text>
</comment>
<sequence>MIKQLQHALELQRNAWNNGHENYGASIDVEAEALEILRYFKHLNPAQTALAAELQEKDELKYAKPLASAARKAVRHFVVTLNVNDDGFMVILVVKYPKTYVPLEGLRRQCQ</sequence>
<dbReference type="InterPro" id="IPR034688">
    <property type="entry name" value="Linr3"/>
</dbReference>
<reference evidence="2" key="1">
    <citation type="submission" date="2016-08" db="EMBL/GenBank/DDBJ databases">
        <authorList>
            <person name="Seilhamer J.J."/>
        </authorList>
    </citation>
    <scope>NUCLEOTIDE SEQUENCE [LARGE SCALE GENOMIC DNA]</scope>
</reference>
<comment type="subunit">
    <text evidence="1">Homooligomer. Interacts with holin (via N-terminus).</text>
</comment>
<dbReference type="HAMAP" id="MF_04112">
    <property type="entry name" value="Linr3_BPT4"/>
    <property type="match status" value="1"/>
</dbReference>
<gene>
    <name evidence="2" type="ORF">AREG1_g201</name>
</gene>
<dbReference type="EMBL" id="KX009778">
    <property type="protein sequence ID" value="ANH50342.1"/>
    <property type="molecule type" value="Genomic_DNA"/>
</dbReference>
<accession>A0A173GAL4</accession>